<evidence type="ECO:0000313" key="8">
    <source>
        <dbReference type="EMBL" id="KAG0147729.1"/>
    </source>
</evidence>
<dbReference type="InterPro" id="IPR002403">
    <property type="entry name" value="Cyt_P450_E_grp-IV"/>
</dbReference>
<evidence type="ECO:0000313" key="9">
    <source>
        <dbReference type="Proteomes" id="UP000886653"/>
    </source>
</evidence>
<keyword evidence="9" id="KW-1185">Reference proteome</keyword>
<dbReference type="SUPFAM" id="SSF48264">
    <property type="entry name" value="Cytochrome P450"/>
    <property type="match status" value="1"/>
</dbReference>
<dbReference type="GO" id="GO:0004497">
    <property type="term" value="F:monooxygenase activity"/>
    <property type="evidence" value="ECO:0007669"/>
    <property type="project" value="InterPro"/>
</dbReference>
<evidence type="ECO:0000256" key="7">
    <source>
        <dbReference type="SAM" id="Phobius"/>
    </source>
</evidence>
<evidence type="ECO:0000256" key="1">
    <source>
        <dbReference type="ARBA" id="ARBA00001971"/>
    </source>
</evidence>
<dbReference type="GO" id="GO:0016705">
    <property type="term" value="F:oxidoreductase activity, acting on paired donors, with incorporation or reduction of molecular oxygen"/>
    <property type="evidence" value="ECO:0007669"/>
    <property type="project" value="InterPro"/>
</dbReference>
<proteinExistence type="inferred from homology"/>
<evidence type="ECO:0000256" key="4">
    <source>
        <dbReference type="ARBA" id="ARBA00022723"/>
    </source>
</evidence>
<comment type="caution">
    <text evidence="8">The sequence shown here is derived from an EMBL/GenBank/DDBJ whole genome shotgun (WGS) entry which is preliminary data.</text>
</comment>
<dbReference type="InterPro" id="IPR036396">
    <property type="entry name" value="Cyt_P450_sf"/>
</dbReference>
<feature type="transmembrane region" description="Helical" evidence="7">
    <location>
        <begin position="36"/>
        <end position="54"/>
    </location>
</feature>
<comment type="cofactor">
    <cofactor evidence="1 6">
        <name>heme</name>
        <dbReference type="ChEBI" id="CHEBI:30413"/>
    </cofactor>
</comment>
<dbReference type="Gene3D" id="1.10.630.10">
    <property type="entry name" value="Cytochrome P450"/>
    <property type="match status" value="1"/>
</dbReference>
<dbReference type="InterPro" id="IPR001128">
    <property type="entry name" value="Cyt_P450"/>
</dbReference>
<sequence length="547" mass="60093">MSASTSAPFTLSLLSTSPVSFSFLDPNSALIKLKNWILGTLSLVCLLLAALLWVRPSSSSLSVARSSPPIIPTWPWFGSLLAYTRDPVSFIRRNHARYGDAFTTTILGYRCTFIQSAPHVHRFATAPRTVLDVTSAYKLIASGVIGEEAFIGPTPKLTRLVLAPARIDGLDDRLWDLAKDMMGGRLDTTHAQEWTALSPTGWLDHVVFALDLAALLGPSPPELLPTVASLFRVLDADLSLLGLFTAARARARAKDKLIGLLRSHVRGHLELAARRAGSCEGIMPDPELPEVLLRAELETEVGAPDELLWAYHTGTATTDMLETLERKVNFIALFIYGFVWAAQTNSAAATIGVLYDIFDHRRRTGEDLVGEIRAEFEQAGGVGQASYRQTSCLTRCINETLRLRATGGWVRLAAEPFRLADGQTCPPGFIVASPTSISFNECVYVEPHVWNPSRYLRPPFAPGEGSIALDSRTWLPSPSRFPAWGVGHAHCPGQHLAYKMISVTLLTFFHHFDARLVRGDPSPVFQDVAAAGLQRLKSDYKIEIRKR</sequence>
<dbReference type="InterPro" id="IPR050529">
    <property type="entry name" value="CYP450_sterol_14alpha_dmase"/>
</dbReference>
<dbReference type="Pfam" id="PF00067">
    <property type="entry name" value="p450"/>
    <property type="match status" value="1"/>
</dbReference>
<gene>
    <name evidence="8" type="ORF">CROQUDRAFT_42414</name>
</gene>
<feature type="binding site" description="axial binding residue" evidence="6">
    <location>
        <position position="491"/>
    </location>
    <ligand>
        <name>heme</name>
        <dbReference type="ChEBI" id="CHEBI:30413"/>
    </ligand>
    <ligandPart>
        <name>Fe</name>
        <dbReference type="ChEBI" id="CHEBI:18248"/>
    </ligandPart>
</feature>
<dbReference type="OrthoDB" id="1055148at2759"/>
<evidence type="ECO:0000256" key="2">
    <source>
        <dbReference type="ARBA" id="ARBA00010617"/>
    </source>
</evidence>
<reference evidence="8" key="1">
    <citation type="submission" date="2013-11" db="EMBL/GenBank/DDBJ databases">
        <title>Genome sequence of the fusiform rust pathogen reveals effectors for host alternation and coevolution with pine.</title>
        <authorList>
            <consortium name="DOE Joint Genome Institute"/>
            <person name="Smith K."/>
            <person name="Pendleton A."/>
            <person name="Kubisiak T."/>
            <person name="Anderson C."/>
            <person name="Salamov A."/>
            <person name="Aerts A."/>
            <person name="Riley R."/>
            <person name="Clum A."/>
            <person name="Lindquist E."/>
            <person name="Ence D."/>
            <person name="Campbell M."/>
            <person name="Kronenberg Z."/>
            <person name="Feau N."/>
            <person name="Dhillon B."/>
            <person name="Hamelin R."/>
            <person name="Burleigh J."/>
            <person name="Smith J."/>
            <person name="Yandell M."/>
            <person name="Nelson C."/>
            <person name="Grigoriev I."/>
            <person name="Davis J."/>
        </authorList>
    </citation>
    <scope>NUCLEOTIDE SEQUENCE</scope>
    <source>
        <strain evidence="8">G11</strain>
    </source>
</reference>
<dbReference type="Proteomes" id="UP000886653">
    <property type="component" value="Unassembled WGS sequence"/>
</dbReference>
<keyword evidence="7" id="KW-0812">Transmembrane</keyword>
<dbReference type="PANTHER" id="PTHR24304:SF2">
    <property type="entry name" value="24-HYDROXYCHOLESTEROL 7-ALPHA-HYDROXYLASE"/>
    <property type="match status" value="1"/>
</dbReference>
<dbReference type="GO" id="GO:0005506">
    <property type="term" value="F:iron ion binding"/>
    <property type="evidence" value="ECO:0007669"/>
    <property type="project" value="InterPro"/>
</dbReference>
<evidence type="ECO:0000256" key="3">
    <source>
        <dbReference type="ARBA" id="ARBA00022617"/>
    </source>
</evidence>
<dbReference type="AlphaFoldDB" id="A0A9P6TDG3"/>
<keyword evidence="3 6" id="KW-0349">Heme</keyword>
<organism evidence="8 9">
    <name type="scientific">Cronartium quercuum f. sp. fusiforme G11</name>
    <dbReference type="NCBI Taxonomy" id="708437"/>
    <lineage>
        <taxon>Eukaryota</taxon>
        <taxon>Fungi</taxon>
        <taxon>Dikarya</taxon>
        <taxon>Basidiomycota</taxon>
        <taxon>Pucciniomycotina</taxon>
        <taxon>Pucciniomycetes</taxon>
        <taxon>Pucciniales</taxon>
        <taxon>Coleosporiaceae</taxon>
        <taxon>Cronartium</taxon>
    </lineage>
</organism>
<keyword evidence="5 6" id="KW-0408">Iron</keyword>
<protein>
    <recommendedName>
        <fullName evidence="10">Cytochrome P450</fullName>
    </recommendedName>
</protein>
<keyword evidence="4 6" id="KW-0479">Metal-binding</keyword>
<accession>A0A9P6TDG3</accession>
<dbReference type="PRINTS" id="PR00465">
    <property type="entry name" value="EP450IV"/>
</dbReference>
<evidence type="ECO:0000256" key="6">
    <source>
        <dbReference type="PIRSR" id="PIRSR602403-1"/>
    </source>
</evidence>
<evidence type="ECO:0008006" key="10">
    <source>
        <dbReference type="Google" id="ProtNLM"/>
    </source>
</evidence>
<keyword evidence="7" id="KW-1133">Transmembrane helix</keyword>
<evidence type="ECO:0000256" key="5">
    <source>
        <dbReference type="ARBA" id="ARBA00023004"/>
    </source>
</evidence>
<name>A0A9P6TDG3_9BASI</name>
<dbReference type="GO" id="GO:0020037">
    <property type="term" value="F:heme binding"/>
    <property type="evidence" value="ECO:0007669"/>
    <property type="project" value="InterPro"/>
</dbReference>
<dbReference type="EMBL" id="MU167244">
    <property type="protein sequence ID" value="KAG0147729.1"/>
    <property type="molecule type" value="Genomic_DNA"/>
</dbReference>
<keyword evidence="7" id="KW-0472">Membrane</keyword>
<dbReference type="PANTHER" id="PTHR24304">
    <property type="entry name" value="CYTOCHROME P450 FAMILY 7"/>
    <property type="match status" value="1"/>
</dbReference>
<comment type="similarity">
    <text evidence="2">Belongs to the cytochrome P450 family.</text>
</comment>